<dbReference type="Proteomes" id="UP000011645">
    <property type="component" value="Unassembled WGS sequence"/>
</dbReference>
<organism evidence="2 4">
    <name type="scientific">Halalkalicoccus jeotgali (strain DSM 18796 / CECT 7217 / JCM 14584 / KCTC 4019 / B3)</name>
    <dbReference type="NCBI Taxonomy" id="795797"/>
    <lineage>
        <taxon>Archaea</taxon>
        <taxon>Methanobacteriati</taxon>
        <taxon>Methanobacteriota</taxon>
        <taxon>Stenosarchaea group</taxon>
        <taxon>Halobacteria</taxon>
        <taxon>Halobacteriales</taxon>
        <taxon>Halococcaceae</taxon>
        <taxon>Halalkalicoccus</taxon>
    </lineage>
</organism>
<reference evidence="2 4" key="1">
    <citation type="journal article" date="2010" name="J. Bacteriol.">
        <title>Complete genome sequence of Halalkalicoccus jeotgali B3(T), an extremely halophilic archaeon.</title>
        <authorList>
            <person name="Roh S.W."/>
            <person name="Nam Y.D."/>
            <person name="Nam S.H."/>
            <person name="Choi S.H."/>
            <person name="Park H.S."/>
            <person name="Bae J.W."/>
        </authorList>
    </citation>
    <scope>NUCLEOTIDE SEQUENCE [LARGE SCALE GENOMIC DNA]</scope>
    <source>
        <strain evidence="2">B3</strain>
        <strain evidence="4">DSM 18796 / CECT 7217 / JCM 14584 / KCTC 4019 / B3</strain>
    </source>
</reference>
<evidence type="ECO:0000313" key="4">
    <source>
        <dbReference type="Proteomes" id="UP000000390"/>
    </source>
</evidence>
<name>D8J7Z4_HALJB</name>
<dbReference type="HOGENOM" id="CLU_2893122_0_0_2"/>
<proteinExistence type="predicted"/>
<keyword evidence="1" id="KW-0472">Membrane</keyword>
<dbReference type="EMBL" id="AOHV01000040">
    <property type="protein sequence ID" value="ELY34711.1"/>
    <property type="molecule type" value="Genomic_DNA"/>
</dbReference>
<dbReference type="GeneID" id="9418514"/>
<evidence type="ECO:0000313" key="5">
    <source>
        <dbReference type="Proteomes" id="UP000011645"/>
    </source>
</evidence>
<sequence length="62" mass="7006">MSVRTALGFYRAHWLSLTMVAVVMALYFTSALLHGDYWHVLAGALVLALGVGWLWRRYEPPA</sequence>
<dbReference type="Proteomes" id="UP000000390">
    <property type="component" value="Chromosome"/>
</dbReference>
<evidence type="ECO:0000256" key="1">
    <source>
        <dbReference type="SAM" id="Phobius"/>
    </source>
</evidence>
<feature type="transmembrane region" description="Helical" evidence="1">
    <location>
        <begin position="37"/>
        <end position="55"/>
    </location>
</feature>
<gene>
    <name evidence="2" type="ordered locus">HacjB3_03580</name>
    <name evidence="3" type="ORF">C497_15713</name>
</gene>
<evidence type="ECO:0000313" key="3">
    <source>
        <dbReference type="EMBL" id="ELY34711.1"/>
    </source>
</evidence>
<reference evidence="3 5" key="2">
    <citation type="journal article" date="2014" name="PLoS Genet.">
        <title>Phylogenetically driven sequencing of extremely halophilic archaea reveals strategies for static and dynamic osmo-response.</title>
        <authorList>
            <person name="Becker E.A."/>
            <person name="Seitzer P.M."/>
            <person name="Tritt A."/>
            <person name="Larsen D."/>
            <person name="Krusor M."/>
            <person name="Yao A.I."/>
            <person name="Wu D."/>
            <person name="Madern D."/>
            <person name="Eisen J.A."/>
            <person name="Darling A.E."/>
            <person name="Facciotti M.T."/>
        </authorList>
    </citation>
    <scope>NUCLEOTIDE SEQUENCE [LARGE SCALE GENOMIC DNA]</scope>
    <source>
        <strain evidence="3">B3</strain>
        <strain evidence="5">DSM 18796 / CECT 7217 / JCM 14584 / KCTC 4019 / B3</strain>
    </source>
</reference>
<dbReference type="PATRIC" id="fig|795797.18.peg.718"/>
<dbReference type="AlphaFoldDB" id="D8J7Z4"/>
<keyword evidence="5" id="KW-1185">Reference proteome</keyword>
<protein>
    <submittedName>
        <fullName evidence="2">Uncharacterized protein</fullName>
    </submittedName>
</protein>
<accession>D8J7Z4</accession>
<dbReference type="EMBL" id="CP002062">
    <property type="protein sequence ID" value="ADJ14107.1"/>
    <property type="molecule type" value="Genomic_DNA"/>
</dbReference>
<dbReference type="KEGG" id="hje:HacjB3_03580"/>
<keyword evidence="1" id="KW-0812">Transmembrane</keyword>
<feature type="transmembrane region" description="Helical" evidence="1">
    <location>
        <begin position="12"/>
        <end position="31"/>
    </location>
</feature>
<dbReference type="RefSeq" id="WP_008417929.1">
    <property type="nucleotide sequence ID" value="NC_014297.1"/>
</dbReference>
<dbReference type="STRING" id="795797.HacjB3_03580"/>
<dbReference type="OrthoDB" id="379941at2157"/>
<evidence type="ECO:0000313" key="2">
    <source>
        <dbReference type="EMBL" id="ADJ14107.1"/>
    </source>
</evidence>
<keyword evidence="1" id="KW-1133">Transmembrane helix</keyword>